<dbReference type="EMBL" id="KQ461108">
    <property type="protein sequence ID" value="KPJ09290.1"/>
    <property type="molecule type" value="Genomic_DNA"/>
</dbReference>
<evidence type="ECO:0000313" key="3">
    <source>
        <dbReference type="Proteomes" id="UP000053240"/>
    </source>
</evidence>
<feature type="compositionally biased region" description="Basic and acidic residues" evidence="1">
    <location>
        <begin position="14"/>
        <end position="31"/>
    </location>
</feature>
<gene>
    <name evidence="2" type="ORF">RR48_15431</name>
</gene>
<sequence>MNRNYISTGRLRKERFPQKEKLKGREEELCKDPLPPHLVNNVFNQLSSSRGESGRTPDDEEQNQHLPQRPILYHKYPDEVVHPKSAPDRELTADIQNDSHGRCTGNNQRCTPNAEHGEIKPPNAGKPKRFI</sequence>
<dbReference type="Proteomes" id="UP000053240">
    <property type="component" value="Unassembled WGS sequence"/>
</dbReference>
<protein>
    <submittedName>
        <fullName evidence="2">Uncharacterized protein</fullName>
    </submittedName>
</protein>
<name>A0A194QWF0_PAPMA</name>
<dbReference type="InParanoid" id="A0A194QWF0"/>
<feature type="compositionally biased region" description="Polar residues" evidence="1">
    <location>
        <begin position="102"/>
        <end position="111"/>
    </location>
</feature>
<feature type="region of interest" description="Disordered" evidence="1">
    <location>
        <begin position="1"/>
        <end position="71"/>
    </location>
</feature>
<accession>A0A194QWF0</accession>
<proteinExistence type="predicted"/>
<feature type="region of interest" description="Disordered" evidence="1">
    <location>
        <begin position="96"/>
        <end position="131"/>
    </location>
</feature>
<keyword evidence="3" id="KW-1185">Reference proteome</keyword>
<feature type="compositionally biased region" description="Polar residues" evidence="1">
    <location>
        <begin position="41"/>
        <end position="51"/>
    </location>
</feature>
<reference evidence="2 3" key="1">
    <citation type="journal article" date="2015" name="Nat. Commun.">
        <title>Outbred genome sequencing and CRISPR/Cas9 gene editing in butterflies.</title>
        <authorList>
            <person name="Li X."/>
            <person name="Fan D."/>
            <person name="Zhang W."/>
            <person name="Liu G."/>
            <person name="Zhang L."/>
            <person name="Zhao L."/>
            <person name="Fang X."/>
            <person name="Chen L."/>
            <person name="Dong Y."/>
            <person name="Chen Y."/>
            <person name="Ding Y."/>
            <person name="Zhao R."/>
            <person name="Feng M."/>
            <person name="Zhu Y."/>
            <person name="Feng Y."/>
            <person name="Jiang X."/>
            <person name="Zhu D."/>
            <person name="Xiang H."/>
            <person name="Feng X."/>
            <person name="Li S."/>
            <person name="Wang J."/>
            <person name="Zhang G."/>
            <person name="Kronforst M.R."/>
            <person name="Wang W."/>
        </authorList>
    </citation>
    <scope>NUCLEOTIDE SEQUENCE [LARGE SCALE GENOMIC DNA]</scope>
    <source>
        <strain evidence="2">Ya'a_city_454_Pm</strain>
        <tissue evidence="2">Whole body</tissue>
    </source>
</reference>
<organism evidence="2 3">
    <name type="scientific">Papilio machaon</name>
    <name type="common">Old World swallowtail butterfly</name>
    <dbReference type="NCBI Taxonomy" id="76193"/>
    <lineage>
        <taxon>Eukaryota</taxon>
        <taxon>Metazoa</taxon>
        <taxon>Ecdysozoa</taxon>
        <taxon>Arthropoda</taxon>
        <taxon>Hexapoda</taxon>
        <taxon>Insecta</taxon>
        <taxon>Pterygota</taxon>
        <taxon>Neoptera</taxon>
        <taxon>Endopterygota</taxon>
        <taxon>Lepidoptera</taxon>
        <taxon>Glossata</taxon>
        <taxon>Ditrysia</taxon>
        <taxon>Papilionoidea</taxon>
        <taxon>Papilionidae</taxon>
        <taxon>Papilioninae</taxon>
        <taxon>Papilio</taxon>
    </lineage>
</organism>
<evidence type="ECO:0000256" key="1">
    <source>
        <dbReference type="SAM" id="MobiDB-lite"/>
    </source>
</evidence>
<evidence type="ECO:0000313" key="2">
    <source>
        <dbReference type="EMBL" id="KPJ09290.1"/>
    </source>
</evidence>
<dbReference type="AlphaFoldDB" id="A0A194QWF0"/>